<reference evidence="9 10" key="1">
    <citation type="submission" date="2018-08" db="EMBL/GenBank/DDBJ databases">
        <title>Genome and evolution of the arbuscular mycorrhizal fungus Diversispora epigaea (formerly Glomus versiforme) and its bacterial endosymbionts.</title>
        <authorList>
            <person name="Sun X."/>
            <person name="Fei Z."/>
            <person name="Harrison M."/>
        </authorList>
    </citation>
    <scope>NUCLEOTIDE SEQUENCE [LARGE SCALE GENOMIC DNA]</scope>
    <source>
        <strain evidence="9 10">IT104</strain>
    </source>
</reference>
<protein>
    <recommendedName>
        <fullName evidence="2">DNA-directed DNA polymerase</fullName>
        <ecNumber evidence="2">2.7.7.7</ecNumber>
    </recommendedName>
</protein>
<keyword evidence="10" id="KW-1185">Reference proteome</keyword>
<dbReference type="GO" id="GO:0000166">
    <property type="term" value="F:nucleotide binding"/>
    <property type="evidence" value="ECO:0007669"/>
    <property type="project" value="InterPro"/>
</dbReference>
<dbReference type="InterPro" id="IPR006172">
    <property type="entry name" value="DNA-dir_DNA_pol_B"/>
</dbReference>
<dbReference type="PANTHER" id="PTHR10322">
    <property type="entry name" value="DNA POLYMERASE CATALYTIC SUBUNIT"/>
    <property type="match status" value="1"/>
</dbReference>
<dbReference type="InterPro" id="IPR017964">
    <property type="entry name" value="DNA-dir_DNA_pol_B_CS"/>
</dbReference>
<dbReference type="InterPro" id="IPR043502">
    <property type="entry name" value="DNA/RNA_pol_sf"/>
</dbReference>
<dbReference type="OrthoDB" id="2414538at2759"/>
<comment type="similarity">
    <text evidence="1">Belongs to the DNA polymerase type-B family.</text>
</comment>
<evidence type="ECO:0000256" key="3">
    <source>
        <dbReference type="ARBA" id="ARBA00022679"/>
    </source>
</evidence>
<dbReference type="SUPFAM" id="SSF56672">
    <property type="entry name" value="DNA/RNA polymerases"/>
    <property type="match status" value="1"/>
</dbReference>
<proteinExistence type="inferred from homology"/>
<evidence type="ECO:0000256" key="7">
    <source>
        <dbReference type="ARBA" id="ARBA00049244"/>
    </source>
</evidence>
<dbReference type="InterPro" id="IPR006134">
    <property type="entry name" value="DNA-dir_DNA_pol_B_multi_dom"/>
</dbReference>
<dbReference type="InterPro" id="IPR023211">
    <property type="entry name" value="DNA_pol_palm_dom_sf"/>
</dbReference>
<dbReference type="EC" id="2.7.7.7" evidence="2"/>
<dbReference type="STRING" id="1348612.A0A397JN50"/>
<dbReference type="Gene3D" id="3.90.1600.10">
    <property type="entry name" value="Palm domain of DNA polymerase"/>
    <property type="match status" value="1"/>
</dbReference>
<dbReference type="GO" id="GO:0003677">
    <property type="term" value="F:DNA binding"/>
    <property type="evidence" value="ECO:0007669"/>
    <property type="project" value="UniProtKB-KW"/>
</dbReference>
<evidence type="ECO:0000259" key="8">
    <source>
        <dbReference type="Pfam" id="PF00136"/>
    </source>
</evidence>
<comment type="catalytic activity">
    <reaction evidence="7">
        <text>DNA(n) + a 2'-deoxyribonucleoside 5'-triphosphate = DNA(n+1) + diphosphate</text>
        <dbReference type="Rhea" id="RHEA:22508"/>
        <dbReference type="Rhea" id="RHEA-COMP:17339"/>
        <dbReference type="Rhea" id="RHEA-COMP:17340"/>
        <dbReference type="ChEBI" id="CHEBI:33019"/>
        <dbReference type="ChEBI" id="CHEBI:61560"/>
        <dbReference type="ChEBI" id="CHEBI:173112"/>
        <dbReference type="EC" id="2.7.7.7"/>
    </reaction>
</comment>
<comment type="caution">
    <text evidence="9">The sequence shown here is derived from an EMBL/GenBank/DDBJ whole genome shotgun (WGS) entry which is preliminary data.</text>
</comment>
<keyword evidence="4" id="KW-0548">Nucleotidyltransferase</keyword>
<gene>
    <name evidence="9" type="ORF">Glove_16g10</name>
</gene>
<sequence length="463" mass="53413">MVAHNVINEYREVAFIAHISLFDSHYRANGMKVRNLLDGYAFKCDVVFSTRVCKNIEKGKYRGAYVFPPKKGIEGKRPVTGLDFASLYPSLMMAYNLSPEKIILNREDAISFVLGDKKQRLGKLKSSIEKKGKNVPDSLNSEYVSICFDYNYLDSKQKAIKVFMNTFYGEAGNSKSPFFLRVLAGGVTTAGQYIIKLVVEYVTKKGFGIKYGDTDSLYLIFPNKYYKECDLAYNNGKGVISKLEYWIKMVEITMEVMKKLRDDVNTFLKLRTGSNHLKMAYEEVLFPVCFTSKKKYFGIEHKDKPNFGSTENLFIKGIDTVKQGKFQLFRTIGDRIMKGAMNINNTRSLHEIVENVLKETITNSNQWNFDQFIEIATWKPDKNNIRVQHFIKRMRKKYENKIPDPGERFSYVMVQPDKIFDLAGIKFKPGKVDQMEFINVTKEQGKNIDLCHYFENIIKALCA</sequence>
<feature type="domain" description="DNA-directed DNA polymerase family B multifunctional" evidence="8">
    <location>
        <begin position="53"/>
        <end position="462"/>
    </location>
</feature>
<evidence type="ECO:0000256" key="6">
    <source>
        <dbReference type="ARBA" id="ARBA00023125"/>
    </source>
</evidence>
<dbReference type="Gene3D" id="1.10.132.60">
    <property type="entry name" value="DNA polymerase family B, C-terminal domain"/>
    <property type="match status" value="1"/>
</dbReference>
<evidence type="ECO:0000256" key="4">
    <source>
        <dbReference type="ARBA" id="ARBA00022695"/>
    </source>
</evidence>
<keyword evidence="5" id="KW-0239">DNA-directed DNA polymerase</keyword>
<evidence type="ECO:0000256" key="1">
    <source>
        <dbReference type="ARBA" id="ARBA00005755"/>
    </source>
</evidence>
<evidence type="ECO:0000313" key="9">
    <source>
        <dbReference type="EMBL" id="RHZ89351.1"/>
    </source>
</evidence>
<dbReference type="AlphaFoldDB" id="A0A397JN50"/>
<dbReference type="EMBL" id="PQFF01000014">
    <property type="protein sequence ID" value="RHZ89351.1"/>
    <property type="molecule type" value="Genomic_DNA"/>
</dbReference>
<dbReference type="PROSITE" id="PS00116">
    <property type="entry name" value="DNA_POLYMERASE_B"/>
    <property type="match status" value="1"/>
</dbReference>
<dbReference type="PRINTS" id="PR00106">
    <property type="entry name" value="DNAPOLB"/>
</dbReference>
<keyword evidence="3" id="KW-0808">Transferase</keyword>
<dbReference type="PANTHER" id="PTHR10322:SF23">
    <property type="entry name" value="DNA POLYMERASE DELTA CATALYTIC SUBUNIT"/>
    <property type="match status" value="1"/>
</dbReference>
<evidence type="ECO:0000313" key="10">
    <source>
        <dbReference type="Proteomes" id="UP000266861"/>
    </source>
</evidence>
<organism evidence="9 10">
    <name type="scientific">Diversispora epigaea</name>
    <dbReference type="NCBI Taxonomy" id="1348612"/>
    <lineage>
        <taxon>Eukaryota</taxon>
        <taxon>Fungi</taxon>
        <taxon>Fungi incertae sedis</taxon>
        <taxon>Mucoromycota</taxon>
        <taxon>Glomeromycotina</taxon>
        <taxon>Glomeromycetes</taxon>
        <taxon>Diversisporales</taxon>
        <taxon>Diversisporaceae</taxon>
        <taxon>Diversispora</taxon>
    </lineage>
</organism>
<evidence type="ECO:0000256" key="2">
    <source>
        <dbReference type="ARBA" id="ARBA00012417"/>
    </source>
</evidence>
<dbReference type="GO" id="GO:0003887">
    <property type="term" value="F:DNA-directed DNA polymerase activity"/>
    <property type="evidence" value="ECO:0007669"/>
    <property type="project" value="UniProtKB-KW"/>
</dbReference>
<evidence type="ECO:0000256" key="5">
    <source>
        <dbReference type="ARBA" id="ARBA00022932"/>
    </source>
</evidence>
<dbReference type="InterPro" id="IPR050240">
    <property type="entry name" value="DNA_pol_type-B"/>
</dbReference>
<dbReference type="InterPro" id="IPR042087">
    <property type="entry name" value="DNA_pol_B_thumb"/>
</dbReference>
<dbReference type="Pfam" id="PF00136">
    <property type="entry name" value="DNA_pol_B"/>
    <property type="match status" value="1"/>
</dbReference>
<dbReference type="GO" id="GO:0006261">
    <property type="term" value="P:DNA-templated DNA replication"/>
    <property type="evidence" value="ECO:0007669"/>
    <property type="project" value="TreeGrafter"/>
</dbReference>
<name>A0A397JN50_9GLOM</name>
<keyword evidence="6" id="KW-0238">DNA-binding</keyword>
<accession>A0A397JN50</accession>
<dbReference type="Proteomes" id="UP000266861">
    <property type="component" value="Unassembled WGS sequence"/>
</dbReference>